<evidence type="ECO:0000256" key="2">
    <source>
        <dbReference type="ARBA" id="ARBA00022741"/>
    </source>
</evidence>
<dbReference type="GO" id="GO:0009338">
    <property type="term" value="C:exodeoxyribonuclease V complex"/>
    <property type="evidence" value="ECO:0007669"/>
    <property type="project" value="InterPro"/>
</dbReference>
<keyword evidence="3 10" id="KW-0227">DNA damage</keyword>
<keyword evidence="8 10" id="KW-0238">DNA-binding</keyword>
<dbReference type="InterPro" id="IPR011335">
    <property type="entry name" value="Restrct_endonuc-II-like"/>
</dbReference>
<comment type="subunit">
    <text evidence="10">Heterotrimer of RecB, RecC and RecD. All subunits contribute to DNA-binding.</text>
</comment>
<reference evidence="12 13" key="1">
    <citation type="submission" date="2018-06" db="EMBL/GenBank/DDBJ databases">
        <authorList>
            <consortium name="Pathogen Informatics"/>
            <person name="Doyle S."/>
        </authorList>
    </citation>
    <scope>NUCLEOTIDE SEQUENCE [LARGE SCALE GENOMIC DNA]</scope>
    <source>
        <strain evidence="12 13">NCTC10529</strain>
    </source>
</reference>
<dbReference type="Gene3D" id="3.40.50.10930">
    <property type="match status" value="1"/>
</dbReference>
<evidence type="ECO:0000256" key="1">
    <source>
        <dbReference type="ARBA" id="ARBA00022722"/>
    </source>
</evidence>
<dbReference type="InterPro" id="IPR006697">
    <property type="entry name" value="RecC"/>
</dbReference>
<evidence type="ECO:0000256" key="8">
    <source>
        <dbReference type="ARBA" id="ARBA00023125"/>
    </source>
</evidence>
<dbReference type="GO" id="GO:0005524">
    <property type="term" value="F:ATP binding"/>
    <property type="evidence" value="ECO:0007669"/>
    <property type="project" value="UniProtKB-UniRule"/>
</dbReference>
<sequence>MLHLYQSNQLENLAQMMLNLHQSQPLSHPLQAEYILVQSQGMRRYINQYWAQHSPIAANLHFELPAQLAWQLMREALPNAPKLSPFSSDVMQWRLLQLFQSRHFAEDSELASAQEMLRDYVQQGEMSAYQLARQLADVFDQYLMYRPDWIEAWSNQQNVAELSQREDCAQEQQWQAAIWRELLRDEQRAPHRAQMQRVLMDSLANQTIRRLPERILMFGITALAPSHLQLLQEIAKQRDVHIFALNPSAMYWGDLLEPAQILQQTDDVDLSLQGHPLLASWGKQGRDFFNDLSVAEARQDEAHQQFAEQAKSPNLLHSLQYQIQQLVLPEQAHDDDWLAQHDAYLRESVLQQNLDVGEYYVRHVQQDLSPEQKAMVQLNADSSLHIHSAHSPLRELQILKDRILLALAQNPSWQPHDIAVLTPNIEPYAPFIDSVFGEYSDAPLPYSLADVKLTRKQPALDALAQALDLLNSRFEAEQVLALLNTEPVLQQWHINRADLPLLHSAVAELNIRWGSDASERAQYGDANNLFTWQQGLDRLVLGWLQPAQSGATWQNIAPHASHPDHLPILANFVAFVRFLSHTKQQWQQPASVAQWCERLQQFTQTLLGDGDTTQQAALQTWRKALDDWQEQAEIAQFSEPLSSPIACQHIRRSLDEPTDAGLLRGGITFCSMVPMRSLPFKMLCLLGLNDGTFPRNTKAAPFDLIAKQPRKGDRSRRDDDRYLFLEAILSAREQLYLSYIGRDIRSDAERAPSTLLSELVDTISALSDVPSSDLYQHWVTHHPLQAFSRRYFASAEQDNPHLSSTRSDFAHALNLAQQGQTHQAKNFVDWRNTDNDSATFIRQKDFLRFWRNPVRHWLHHTLNWQSSYFAGNHESEEPFLSNQPRRLDDAYVQARMHNQSFDDTAAYLRAQSLLPAGELGKQEAKSYEIAAKALDTNLLNSPRLPHRSGELACGQGSLHFDLSHNHEAGQILLARDFLSDNNTHGKLTSPDQVQLLLQHLIYCAATPDHEPVARQTHYVSLTQQMSLPPMSQAQAQAALSVWLAYYAQGQQAPLPYFARVNWAAAMALYTKKDANWLAAQDAAADKYHAGYFGMAQEDYPEVQLVFGRDPDAEPPYTLPEFQQITEDLFEPLQVCLQVFADNKDKK</sequence>
<dbReference type="InterPro" id="IPR041500">
    <property type="entry name" value="RecC_C"/>
</dbReference>
<evidence type="ECO:0000313" key="13">
    <source>
        <dbReference type="Proteomes" id="UP000248598"/>
    </source>
</evidence>
<evidence type="ECO:0000256" key="7">
    <source>
        <dbReference type="ARBA" id="ARBA00022840"/>
    </source>
</evidence>
<keyword evidence="9 10" id="KW-0234">DNA repair</keyword>
<dbReference type="AlphaFoldDB" id="A0AAX2J2Q5"/>
<dbReference type="GO" id="GO:0003678">
    <property type="term" value="F:DNA helicase activity"/>
    <property type="evidence" value="ECO:0007669"/>
    <property type="project" value="UniProtKB-UniRule"/>
</dbReference>
<name>A0AAX2J2Q5_KINKI</name>
<keyword evidence="6 10" id="KW-0269">Exonuclease</keyword>
<comment type="similarity">
    <text evidence="10">Belongs to the RecC family.</text>
</comment>
<dbReference type="InterPro" id="IPR013986">
    <property type="entry name" value="DExx_box_DNA_helicase_dom_sf"/>
</dbReference>
<organism evidence="12 13">
    <name type="scientific">Kingella kingae</name>
    <dbReference type="NCBI Taxonomy" id="504"/>
    <lineage>
        <taxon>Bacteria</taxon>
        <taxon>Pseudomonadati</taxon>
        <taxon>Pseudomonadota</taxon>
        <taxon>Betaproteobacteria</taxon>
        <taxon>Neisseriales</taxon>
        <taxon>Neisseriaceae</taxon>
        <taxon>Kingella</taxon>
    </lineage>
</organism>
<keyword evidence="7 10" id="KW-0067">ATP-binding</keyword>
<comment type="miscellaneous">
    <text evidence="10">In the RecBCD complex, RecB has a slow 3'-5' helicase, an exonuclease activity and loads RecA onto ssDNA, RecD has a fast 5'-3' helicase activity, while RecC stimulates the ATPase and processivity of the RecB helicase and contributes to recognition of the Chi site.</text>
</comment>
<dbReference type="RefSeq" id="WP_003785495.1">
    <property type="nucleotide sequence ID" value="NZ_CP091518.1"/>
</dbReference>
<dbReference type="GO" id="GO:0003677">
    <property type="term" value="F:DNA binding"/>
    <property type="evidence" value="ECO:0007669"/>
    <property type="project" value="UniProtKB-UniRule"/>
</dbReference>
<dbReference type="NCBIfam" id="TIGR01450">
    <property type="entry name" value="recC"/>
    <property type="match status" value="1"/>
</dbReference>
<dbReference type="SUPFAM" id="SSF52540">
    <property type="entry name" value="P-loop containing nucleoside triphosphate hydrolases"/>
    <property type="match status" value="2"/>
</dbReference>
<keyword evidence="5 10" id="KW-0347">Helicase</keyword>
<dbReference type="HAMAP" id="MF_01486">
    <property type="entry name" value="RecC"/>
    <property type="match status" value="1"/>
</dbReference>
<proteinExistence type="inferred from homology"/>
<dbReference type="GO" id="GO:0000724">
    <property type="term" value="P:double-strand break repair via homologous recombination"/>
    <property type="evidence" value="ECO:0007669"/>
    <property type="project" value="UniProtKB-UniRule"/>
</dbReference>
<feature type="domain" description="RecC C-terminal" evidence="11">
    <location>
        <begin position="841"/>
        <end position="1068"/>
    </location>
</feature>
<dbReference type="Pfam" id="PF17946">
    <property type="entry name" value="RecC_C"/>
    <property type="match status" value="1"/>
</dbReference>
<keyword evidence="1 10" id="KW-0540">Nuclease</keyword>
<evidence type="ECO:0000256" key="3">
    <source>
        <dbReference type="ARBA" id="ARBA00022763"/>
    </source>
</evidence>
<evidence type="ECO:0000313" key="12">
    <source>
        <dbReference type="EMBL" id="SQH24765.1"/>
    </source>
</evidence>
<evidence type="ECO:0000256" key="5">
    <source>
        <dbReference type="ARBA" id="ARBA00022806"/>
    </source>
</evidence>
<keyword evidence="2 10" id="KW-0547">Nucleotide-binding</keyword>
<evidence type="ECO:0000259" key="11">
    <source>
        <dbReference type="Pfam" id="PF17946"/>
    </source>
</evidence>
<dbReference type="PIRSF" id="PIRSF000980">
    <property type="entry name" value="RecC"/>
    <property type="match status" value="1"/>
</dbReference>
<accession>A0AAX2J2Q5</accession>
<gene>
    <name evidence="10 12" type="primary">recC</name>
    <name evidence="12" type="ORF">NCTC10529_00957</name>
</gene>
<evidence type="ECO:0000256" key="4">
    <source>
        <dbReference type="ARBA" id="ARBA00022801"/>
    </source>
</evidence>
<protein>
    <recommendedName>
        <fullName evidence="10">RecBCD enzyme subunit RecC</fullName>
    </recommendedName>
    <alternativeName>
        <fullName evidence="10">Exonuclease V subunit RecC</fullName>
        <shortName evidence="10">ExoV subunit RecC</shortName>
    </alternativeName>
    <alternativeName>
        <fullName evidence="10">Helicase/nuclease RecBCD subunit RecC</fullName>
    </alternativeName>
</protein>
<dbReference type="SUPFAM" id="SSF52980">
    <property type="entry name" value="Restriction endonuclease-like"/>
    <property type="match status" value="1"/>
</dbReference>
<evidence type="ECO:0000256" key="10">
    <source>
        <dbReference type="HAMAP-Rule" id="MF_01486"/>
    </source>
</evidence>
<dbReference type="Proteomes" id="UP000248598">
    <property type="component" value="Chromosome 1"/>
</dbReference>
<dbReference type="InterPro" id="IPR027417">
    <property type="entry name" value="P-loop_NTPase"/>
</dbReference>
<evidence type="ECO:0000256" key="6">
    <source>
        <dbReference type="ARBA" id="ARBA00022839"/>
    </source>
</evidence>
<dbReference type="Gene3D" id="1.10.10.160">
    <property type="match status" value="1"/>
</dbReference>
<dbReference type="PANTHER" id="PTHR30591">
    <property type="entry name" value="RECBCD ENZYME SUBUNIT RECC"/>
    <property type="match status" value="1"/>
</dbReference>
<dbReference type="Pfam" id="PF04257">
    <property type="entry name" value="Exonuc_V_gamma"/>
    <property type="match status" value="1"/>
</dbReference>
<dbReference type="GeneID" id="93262257"/>
<dbReference type="Gene3D" id="3.40.50.300">
    <property type="entry name" value="P-loop containing nucleotide triphosphate hydrolases"/>
    <property type="match status" value="2"/>
</dbReference>
<dbReference type="GO" id="GO:0008854">
    <property type="term" value="F:exodeoxyribonuclease V activity"/>
    <property type="evidence" value="ECO:0007669"/>
    <property type="project" value="InterPro"/>
</dbReference>
<evidence type="ECO:0000256" key="9">
    <source>
        <dbReference type="ARBA" id="ARBA00023204"/>
    </source>
</evidence>
<keyword evidence="4 10" id="KW-0378">Hydrolase</keyword>
<dbReference type="EMBL" id="LS483426">
    <property type="protein sequence ID" value="SQH24765.1"/>
    <property type="molecule type" value="Genomic_DNA"/>
</dbReference>
<comment type="function">
    <text evidence="10">A helicase/nuclease that prepares dsDNA breaks (DSB) for recombinational DNA repair. Binds to DSBs and unwinds DNA via a highly rapid and processive ATP-dependent bidirectional helicase activity. Unwinds dsDNA until it encounters a Chi (crossover hotspot instigator) sequence from the 3' direction. Cuts ssDNA a few nucleotides 3' to the Chi site. The properties and activities of the enzyme are changed at Chi. The Chi-altered holoenzyme produces a long 3'-ssDNA overhang and facilitates RecA-binding to the ssDNA for homologous DNA recombination and repair. Holoenzyme degrades any linearized DNA that is unable to undergo homologous recombination. In the holoenzyme this subunit recognizes the wild-type Chi sequence, and when added to isolated RecB increases its ATP-dependent helicase processivity.</text>
</comment>
<dbReference type="PANTHER" id="PTHR30591:SF1">
    <property type="entry name" value="RECBCD ENZYME SUBUNIT RECC"/>
    <property type="match status" value="1"/>
</dbReference>